<dbReference type="Proteomes" id="UP000198558">
    <property type="component" value="Unassembled WGS sequence"/>
</dbReference>
<dbReference type="Pfam" id="PF12848">
    <property type="entry name" value="ABC_tran_Xtn"/>
    <property type="match status" value="1"/>
</dbReference>
<evidence type="ECO:0000259" key="3">
    <source>
        <dbReference type="PROSITE" id="PS50893"/>
    </source>
</evidence>
<evidence type="ECO:0000256" key="2">
    <source>
        <dbReference type="ARBA" id="ARBA00022840"/>
    </source>
</evidence>
<keyword evidence="5" id="KW-1185">Reference proteome</keyword>
<feature type="domain" description="ABC transporter" evidence="3">
    <location>
        <begin position="316"/>
        <end position="516"/>
    </location>
</feature>
<dbReference type="InterPro" id="IPR032781">
    <property type="entry name" value="ABC_tran_Xtn"/>
</dbReference>
<protein>
    <submittedName>
        <fullName evidence="4">ATPase components of ABC transporters with duplicated ATPase domains</fullName>
    </submittedName>
</protein>
<gene>
    <name evidence="4" type="ORF">SAMN04489758_11526</name>
</gene>
<sequence length="517" mass="58479">MSILNVENVSHDFGGRTILENASFRLLNGEHIGLVGANGEGKSTFLNIITGKLAPDSGKIEWCKRITTGYLDQHTVLKPGQTIYEVLQDAFKYYYDLEQEMLSMYEQMADCDDKTINKLMEEVGEIQEILDHGGFYTIDVKIKEVAGGLGLNDIGLDKPVDALSGGQRSKVLLTKLLLENPMILILDEPTNYLDENHISWLISFLQNYENAFILVSHDVSFLNKVINVIYHLEDGILTRYKGDYDYYLQQVELKKRQQVADYQKQQKEIADLEDFIARNKARVATRNMASSRQKKLDKMNLISKPKEKVKPVFSFLEARTPGKVLFECKDLVIGYDTPLTKPMNLVFERNKKIAIKGVNGLGKTTLLKTLIGMQKAYGGKVEKDPFVEIGFFEQEEVASSKKALDYLWEEFPDRNNGEIRAMLAKCGLTTDHIESLMKVLSGGENAKVRLCKIMNREANVLVLDEPTNHLDVDAKESLQSALKNYKGSVILVSHEPDFYLPIVDEVINLEDCSTKIV</sequence>
<dbReference type="PROSITE" id="PS50893">
    <property type="entry name" value="ABC_TRANSPORTER_2"/>
    <property type="match status" value="2"/>
</dbReference>
<dbReference type="SUPFAM" id="SSF52540">
    <property type="entry name" value="P-loop containing nucleoside triphosphate hydrolases"/>
    <property type="match status" value="2"/>
</dbReference>
<dbReference type="EMBL" id="FOIN01000015">
    <property type="protein sequence ID" value="SET50450.1"/>
    <property type="molecule type" value="Genomic_DNA"/>
</dbReference>
<dbReference type="GeneID" id="78288428"/>
<dbReference type="FunFam" id="3.40.50.300:FF:000011">
    <property type="entry name" value="Putative ABC transporter ATP-binding component"/>
    <property type="match status" value="1"/>
</dbReference>
<dbReference type="AlphaFoldDB" id="A0A1I0EXP9"/>
<dbReference type="GO" id="GO:0005524">
    <property type="term" value="F:ATP binding"/>
    <property type="evidence" value="ECO:0007669"/>
    <property type="project" value="UniProtKB-KW"/>
</dbReference>
<dbReference type="InterPro" id="IPR003593">
    <property type="entry name" value="AAA+_ATPase"/>
</dbReference>
<dbReference type="PANTHER" id="PTHR42855:SF2">
    <property type="entry name" value="DRUG RESISTANCE ABC TRANSPORTER,ATP-BINDING PROTEIN"/>
    <property type="match status" value="1"/>
</dbReference>
<dbReference type="Pfam" id="PF00005">
    <property type="entry name" value="ABC_tran"/>
    <property type="match status" value="2"/>
</dbReference>
<evidence type="ECO:0000313" key="5">
    <source>
        <dbReference type="Proteomes" id="UP000198558"/>
    </source>
</evidence>
<dbReference type="CDD" id="cd03221">
    <property type="entry name" value="ABCF_EF-3"/>
    <property type="match status" value="2"/>
</dbReference>
<dbReference type="RefSeq" id="WP_092353921.1">
    <property type="nucleotide sequence ID" value="NZ_FOIN01000015.1"/>
</dbReference>
<dbReference type="OrthoDB" id="9760950at2"/>
<dbReference type="InterPro" id="IPR027417">
    <property type="entry name" value="P-loop_NTPase"/>
</dbReference>
<keyword evidence="2" id="KW-0067">ATP-binding</keyword>
<evidence type="ECO:0000313" key="4">
    <source>
        <dbReference type="EMBL" id="SET50450.1"/>
    </source>
</evidence>
<dbReference type="InterPro" id="IPR051309">
    <property type="entry name" value="ABCF_ATPase"/>
</dbReference>
<feature type="domain" description="ABC transporter" evidence="3">
    <location>
        <begin position="4"/>
        <end position="259"/>
    </location>
</feature>
<name>A0A1I0EXP9_9FIRM</name>
<dbReference type="GO" id="GO:0016887">
    <property type="term" value="F:ATP hydrolysis activity"/>
    <property type="evidence" value="ECO:0007669"/>
    <property type="project" value="InterPro"/>
</dbReference>
<dbReference type="Gene3D" id="3.40.50.300">
    <property type="entry name" value="P-loop containing nucleotide triphosphate hydrolases"/>
    <property type="match status" value="2"/>
</dbReference>
<keyword evidence="1" id="KW-0547">Nucleotide-binding</keyword>
<proteinExistence type="predicted"/>
<accession>A0A1I0EXP9</accession>
<evidence type="ECO:0000256" key="1">
    <source>
        <dbReference type="ARBA" id="ARBA00022741"/>
    </source>
</evidence>
<dbReference type="InterPro" id="IPR003439">
    <property type="entry name" value="ABC_transporter-like_ATP-bd"/>
</dbReference>
<organism evidence="4 5">
    <name type="scientific">Thomasclavelia cocleata</name>
    <dbReference type="NCBI Taxonomy" id="69824"/>
    <lineage>
        <taxon>Bacteria</taxon>
        <taxon>Bacillati</taxon>
        <taxon>Bacillota</taxon>
        <taxon>Erysipelotrichia</taxon>
        <taxon>Erysipelotrichales</taxon>
        <taxon>Coprobacillaceae</taxon>
        <taxon>Thomasclavelia</taxon>
    </lineage>
</organism>
<dbReference type="SMART" id="SM00382">
    <property type="entry name" value="AAA"/>
    <property type="match status" value="2"/>
</dbReference>
<reference evidence="5" key="1">
    <citation type="submission" date="2016-10" db="EMBL/GenBank/DDBJ databases">
        <authorList>
            <person name="Varghese N."/>
            <person name="Submissions S."/>
        </authorList>
    </citation>
    <scope>NUCLEOTIDE SEQUENCE [LARGE SCALE GENOMIC DNA]</scope>
    <source>
        <strain evidence="5">DSM 1551</strain>
    </source>
</reference>
<dbReference type="PANTHER" id="PTHR42855">
    <property type="entry name" value="ABC TRANSPORTER ATP-BINDING SUBUNIT"/>
    <property type="match status" value="1"/>
</dbReference>